<reference evidence="3" key="1">
    <citation type="submission" date="2021-02" db="EMBL/GenBank/DDBJ databases">
        <authorList>
            <person name="Nowell W R."/>
        </authorList>
    </citation>
    <scope>NUCLEOTIDE SEQUENCE</scope>
</reference>
<proteinExistence type="predicted"/>
<dbReference type="EMBL" id="CAJOAZ010001785">
    <property type="protein sequence ID" value="CAF3856772.1"/>
    <property type="molecule type" value="Genomic_DNA"/>
</dbReference>
<evidence type="ECO:0000313" key="4">
    <source>
        <dbReference type="EMBL" id="CAF3856772.1"/>
    </source>
</evidence>
<dbReference type="Proteomes" id="UP000663845">
    <property type="component" value="Unassembled WGS sequence"/>
</dbReference>
<comment type="caution">
    <text evidence="3">The sequence shown here is derived from an EMBL/GenBank/DDBJ whole genome shotgun (WGS) entry which is preliminary data.</text>
</comment>
<protein>
    <recommendedName>
        <fullName evidence="2">Ubiquitin-specific peptidase-like SUMO isopeptidase domain-containing protein</fullName>
    </recommendedName>
</protein>
<accession>A0A814SK70</accession>
<sequence>MTSVPSETIWSSMIAARQLSLNYYTLSTCLTDLLHRYIEISSSSQNNNVSSSLFHNLDRTLFSTTTNPSKLSDEYSNIIHNILKQNSLHTNIIQNVRRLFRFDSFLKELFTTEVNEHCQCQECDCTISNSITDVIHDIKEIRTTLLTEPSQTSCACFRCGDQNQSKTLTFKQSSPCLALTVNCLNVKPTDQLTNIQGVVYDLVYIIQLDLTSSSIINVYLRQDAEFLKVDGIDTSNRLSTINSQGKFLTLWLSNQSTSIKDATQIPTTTTSDNHTYLSPPHSASSSSQIISNLQIINDTSIPYQNTNTISFDDTSMPSNSADEEFAEFFKAFPEPSLLAVSEDISPLITTTNNDSASVSEDISNSTTTTNNDNASVSEDISNSTTTTNNDSVSDLYLTLLHSTHKESSPMKSRAEHDRTVNALASDIFWPLIMEQTKRRSEKKTSSSASSTATTKSIASNSSTTSSTLRRKQLPSITRSQRSHPYRTS</sequence>
<name>A0A814SK70_9BILA</name>
<evidence type="ECO:0000313" key="3">
    <source>
        <dbReference type="EMBL" id="CAF1147573.1"/>
    </source>
</evidence>
<dbReference type="EMBL" id="CAJNOG010000288">
    <property type="protein sequence ID" value="CAF1147573.1"/>
    <property type="molecule type" value="Genomic_DNA"/>
</dbReference>
<feature type="compositionally biased region" description="Polar residues" evidence="1">
    <location>
        <begin position="349"/>
        <end position="362"/>
    </location>
</feature>
<dbReference type="Proteomes" id="UP000663844">
    <property type="component" value="Unassembled WGS sequence"/>
</dbReference>
<evidence type="ECO:0000256" key="1">
    <source>
        <dbReference type="SAM" id="MobiDB-lite"/>
    </source>
</evidence>
<evidence type="ECO:0000313" key="5">
    <source>
        <dbReference type="Proteomes" id="UP000663845"/>
    </source>
</evidence>
<dbReference type="InterPro" id="IPR028890">
    <property type="entry name" value="Peptidase_C98"/>
</dbReference>
<dbReference type="Pfam" id="PF15499">
    <property type="entry name" value="Peptidase_C98"/>
    <property type="match status" value="1"/>
</dbReference>
<feature type="region of interest" description="Disordered" evidence="1">
    <location>
        <begin position="437"/>
        <end position="488"/>
    </location>
</feature>
<feature type="region of interest" description="Disordered" evidence="1">
    <location>
        <begin position="349"/>
        <end position="388"/>
    </location>
</feature>
<gene>
    <name evidence="3" type="ORF">JYZ213_LOCUS23912</name>
    <name evidence="4" type="ORF">OXD698_LOCUS21579</name>
</gene>
<dbReference type="GO" id="GO:0032183">
    <property type="term" value="F:SUMO binding"/>
    <property type="evidence" value="ECO:0007669"/>
    <property type="project" value="InterPro"/>
</dbReference>
<feature type="compositionally biased region" description="Low complexity" evidence="1">
    <location>
        <begin position="363"/>
        <end position="388"/>
    </location>
</feature>
<evidence type="ECO:0000259" key="2">
    <source>
        <dbReference type="Pfam" id="PF15499"/>
    </source>
</evidence>
<organism evidence="3 5">
    <name type="scientific">Adineta steineri</name>
    <dbReference type="NCBI Taxonomy" id="433720"/>
    <lineage>
        <taxon>Eukaryota</taxon>
        <taxon>Metazoa</taxon>
        <taxon>Spiralia</taxon>
        <taxon>Gnathifera</taxon>
        <taxon>Rotifera</taxon>
        <taxon>Eurotatoria</taxon>
        <taxon>Bdelloidea</taxon>
        <taxon>Adinetida</taxon>
        <taxon>Adinetidae</taxon>
        <taxon>Adineta</taxon>
    </lineage>
</organism>
<feature type="domain" description="Ubiquitin-specific peptidase-like SUMO isopeptidase" evidence="2">
    <location>
        <begin position="27"/>
        <end position="233"/>
    </location>
</feature>
<feature type="compositionally biased region" description="Low complexity" evidence="1">
    <location>
        <begin position="445"/>
        <end position="467"/>
    </location>
</feature>
<dbReference type="AlphaFoldDB" id="A0A814SK70"/>